<sequence>MWAVRWNNPTLHTPERRKVWLACDSHRETLWEFLSLRGFARDVVPVDQLEPTDG</sequence>
<evidence type="ECO:0000313" key="1">
    <source>
        <dbReference type="EMBL" id="BDZ58133.1"/>
    </source>
</evidence>
<evidence type="ECO:0000313" key="2">
    <source>
        <dbReference type="Proteomes" id="UP001321421"/>
    </source>
</evidence>
<gene>
    <name evidence="1" type="ORF">GCM10025872_17900</name>
</gene>
<dbReference type="EMBL" id="AP027735">
    <property type="protein sequence ID" value="BDZ58133.1"/>
    <property type="molecule type" value="Genomic_DNA"/>
</dbReference>
<keyword evidence="2" id="KW-1185">Reference proteome</keyword>
<organism evidence="1 2">
    <name type="scientific">Barrientosiimonas endolithica</name>
    <dbReference type="NCBI Taxonomy" id="1535208"/>
    <lineage>
        <taxon>Bacteria</taxon>
        <taxon>Bacillati</taxon>
        <taxon>Actinomycetota</taxon>
        <taxon>Actinomycetes</taxon>
        <taxon>Micrococcales</taxon>
        <taxon>Dermacoccaceae</taxon>
        <taxon>Barrientosiimonas</taxon>
    </lineage>
</organism>
<protein>
    <submittedName>
        <fullName evidence="1">Uncharacterized protein</fullName>
    </submittedName>
</protein>
<accession>A0ABM8HB02</accession>
<name>A0ABM8HB02_9MICO</name>
<proteinExistence type="predicted"/>
<reference evidence="2" key="1">
    <citation type="journal article" date="2019" name="Int. J. Syst. Evol. Microbiol.">
        <title>The Global Catalogue of Microorganisms (GCM) 10K type strain sequencing project: providing services to taxonomists for standard genome sequencing and annotation.</title>
        <authorList>
            <consortium name="The Broad Institute Genomics Platform"/>
            <consortium name="The Broad Institute Genome Sequencing Center for Infectious Disease"/>
            <person name="Wu L."/>
            <person name="Ma J."/>
        </authorList>
    </citation>
    <scope>NUCLEOTIDE SEQUENCE [LARGE SCALE GENOMIC DNA]</scope>
    <source>
        <strain evidence="2">NBRC 110608</strain>
    </source>
</reference>
<dbReference type="Proteomes" id="UP001321421">
    <property type="component" value="Chromosome"/>
</dbReference>